<dbReference type="PANTHER" id="PTHR46457:SF1">
    <property type="entry name" value="DNA REPAIR PROTEIN RAD51 HOMOLOG 4"/>
    <property type="match status" value="1"/>
</dbReference>
<name>A0A1M2VML6_TRAPU</name>
<dbReference type="Proteomes" id="UP000184267">
    <property type="component" value="Unassembled WGS sequence"/>
</dbReference>
<dbReference type="InterPro" id="IPR051988">
    <property type="entry name" value="HRR_RAD51_Paralog"/>
</dbReference>
<dbReference type="GO" id="GO:0005815">
    <property type="term" value="C:microtubule organizing center"/>
    <property type="evidence" value="ECO:0007669"/>
    <property type="project" value="TreeGrafter"/>
</dbReference>
<comment type="subcellular location">
    <subcellularLocation>
        <location evidence="1">Nucleus</location>
    </subcellularLocation>
</comment>
<evidence type="ECO:0008006" key="5">
    <source>
        <dbReference type="Google" id="ProtNLM"/>
    </source>
</evidence>
<dbReference type="GO" id="GO:0008094">
    <property type="term" value="F:ATP-dependent activity, acting on DNA"/>
    <property type="evidence" value="ECO:0007669"/>
    <property type="project" value="TreeGrafter"/>
</dbReference>
<keyword evidence="2" id="KW-0539">Nucleus</keyword>
<dbReference type="GO" id="GO:0003697">
    <property type="term" value="F:single-stranded DNA binding"/>
    <property type="evidence" value="ECO:0007669"/>
    <property type="project" value="TreeGrafter"/>
</dbReference>
<dbReference type="GO" id="GO:0000724">
    <property type="term" value="P:double-strand break repair via homologous recombination"/>
    <property type="evidence" value="ECO:0007669"/>
    <property type="project" value="TreeGrafter"/>
</dbReference>
<dbReference type="EMBL" id="MNAD01001009">
    <property type="protein sequence ID" value="OJT08849.1"/>
    <property type="molecule type" value="Genomic_DNA"/>
</dbReference>
<dbReference type="AlphaFoldDB" id="A0A1M2VML6"/>
<dbReference type="SUPFAM" id="SSF52540">
    <property type="entry name" value="P-loop containing nucleoside triphosphate hydrolases"/>
    <property type="match status" value="1"/>
</dbReference>
<evidence type="ECO:0000313" key="3">
    <source>
        <dbReference type="EMBL" id="OJT08849.1"/>
    </source>
</evidence>
<keyword evidence="4" id="KW-1185">Reference proteome</keyword>
<sequence>MSDRLLSTFSLPAPTLSALARAGYETSSDISSLTPEQLSKDLNIPLPASQAVFSATRPTAAPPMTQSAAAMMGTTTQYSTACAPLDRLLGGGLKRGHILEINGPPGSGKEQVAANAVASFVDAGQEVLFVGKPVPPAFARRKYLGRLPFAHTDVAAAQTCRTWFLQPQSRES</sequence>
<gene>
    <name evidence="3" type="ORF">TRAPUB_276</name>
</gene>
<evidence type="ECO:0000256" key="1">
    <source>
        <dbReference type="ARBA" id="ARBA00004123"/>
    </source>
</evidence>
<proteinExistence type="predicted"/>
<dbReference type="GO" id="GO:0033063">
    <property type="term" value="C:Rad51B-Rad51C-Rad51D-XRCC2 complex"/>
    <property type="evidence" value="ECO:0007669"/>
    <property type="project" value="TreeGrafter"/>
</dbReference>
<dbReference type="Gene3D" id="3.40.50.300">
    <property type="entry name" value="P-loop containing nucleotide triphosphate hydrolases"/>
    <property type="match status" value="1"/>
</dbReference>
<dbReference type="GO" id="GO:0007131">
    <property type="term" value="P:reciprocal meiotic recombination"/>
    <property type="evidence" value="ECO:0007669"/>
    <property type="project" value="TreeGrafter"/>
</dbReference>
<dbReference type="PANTHER" id="PTHR46457">
    <property type="entry name" value="DNA REPAIR PROTEIN RAD51 HOMOLOG 4"/>
    <property type="match status" value="1"/>
</dbReference>
<dbReference type="GO" id="GO:0042148">
    <property type="term" value="P:DNA strand invasion"/>
    <property type="evidence" value="ECO:0007669"/>
    <property type="project" value="TreeGrafter"/>
</dbReference>
<organism evidence="3 4">
    <name type="scientific">Trametes pubescens</name>
    <name type="common">White-rot fungus</name>
    <dbReference type="NCBI Taxonomy" id="154538"/>
    <lineage>
        <taxon>Eukaryota</taxon>
        <taxon>Fungi</taxon>
        <taxon>Dikarya</taxon>
        <taxon>Basidiomycota</taxon>
        <taxon>Agaricomycotina</taxon>
        <taxon>Agaricomycetes</taxon>
        <taxon>Polyporales</taxon>
        <taxon>Polyporaceae</taxon>
        <taxon>Trametes</taxon>
    </lineage>
</organism>
<dbReference type="GO" id="GO:0000723">
    <property type="term" value="P:telomere maintenance"/>
    <property type="evidence" value="ECO:0007669"/>
    <property type="project" value="TreeGrafter"/>
</dbReference>
<dbReference type="InterPro" id="IPR027417">
    <property type="entry name" value="P-loop_NTPase"/>
</dbReference>
<dbReference type="GO" id="GO:0000400">
    <property type="term" value="F:four-way junction DNA binding"/>
    <property type="evidence" value="ECO:0007669"/>
    <property type="project" value="TreeGrafter"/>
</dbReference>
<dbReference type="GO" id="GO:0005657">
    <property type="term" value="C:replication fork"/>
    <property type="evidence" value="ECO:0007669"/>
    <property type="project" value="TreeGrafter"/>
</dbReference>
<protein>
    <recommendedName>
        <fullName evidence="5">DNA recombination and repair protein Rad51-like C-terminal domain-containing protein</fullName>
    </recommendedName>
</protein>
<reference evidence="3 4" key="1">
    <citation type="submission" date="2016-10" db="EMBL/GenBank/DDBJ databases">
        <title>Genome sequence of the basidiomycete white-rot fungus Trametes pubescens.</title>
        <authorList>
            <person name="Makela M.R."/>
            <person name="Granchi Z."/>
            <person name="Peng M."/>
            <person name="De Vries R.P."/>
            <person name="Grigoriev I."/>
            <person name="Riley R."/>
            <person name="Hilden K."/>
        </authorList>
    </citation>
    <scope>NUCLEOTIDE SEQUENCE [LARGE SCALE GENOMIC DNA]</scope>
    <source>
        <strain evidence="3 4">FBCC735</strain>
    </source>
</reference>
<dbReference type="OrthoDB" id="5957327at2759"/>
<evidence type="ECO:0000313" key="4">
    <source>
        <dbReference type="Proteomes" id="UP000184267"/>
    </source>
</evidence>
<comment type="caution">
    <text evidence="3">The sequence shown here is derived from an EMBL/GenBank/DDBJ whole genome shotgun (WGS) entry which is preliminary data.</text>
</comment>
<accession>A0A1M2VML6</accession>
<dbReference type="STRING" id="154538.A0A1M2VML6"/>
<evidence type="ECO:0000256" key="2">
    <source>
        <dbReference type="ARBA" id="ARBA00023242"/>
    </source>
</evidence>